<reference evidence="1 2" key="1">
    <citation type="submission" date="2017-08" db="EMBL/GenBank/DDBJ databases">
        <title>The complete genome sequence of Maribacter sp. B1, isolated from deep-sea sediment.</title>
        <authorList>
            <person name="Wu Y.-H."/>
            <person name="Cheng H."/>
            <person name="Xu X.-W."/>
        </authorList>
    </citation>
    <scope>NUCLEOTIDE SEQUENCE [LARGE SCALE GENOMIC DNA]</scope>
    <source>
        <strain evidence="1 2">B1</strain>
    </source>
</reference>
<name>A0A223V8C9_9FLAO</name>
<dbReference type="EMBL" id="CP022957">
    <property type="protein sequence ID" value="ASV31663.1"/>
    <property type="molecule type" value="Genomic_DNA"/>
</dbReference>
<evidence type="ECO:0000313" key="2">
    <source>
        <dbReference type="Proteomes" id="UP000215244"/>
    </source>
</evidence>
<dbReference type="KEGG" id="marb:CJ263_16375"/>
<dbReference type="Proteomes" id="UP000215244">
    <property type="component" value="Chromosome"/>
</dbReference>
<organism evidence="1 2">
    <name type="scientific">Maribacter cobaltidurans</name>
    <dbReference type="NCBI Taxonomy" id="1178778"/>
    <lineage>
        <taxon>Bacteria</taxon>
        <taxon>Pseudomonadati</taxon>
        <taxon>Bacteroidota</taxon>
        <taxon>Flavobacteriia</taxon>
        <taxon>Flavobacteriales</taxon>
        <taxon>Flavobacteriaceae</taxon>
        <taxon>Maribacter</taxon>
    </lineage>
</organism>
<accession>A0A223V8C9</accession>
<sequence>MAKQGWIRAKWELEFPKSQAVWKRRSGYILSLAGEDAKARFFWFFFHLWKKEEKQYVLK</sequence>
<gene>
    <name evidence="1" type="ORF">CJ263_16375</name>
</gene>
<evidence type="ECO:0000313" key="1">
    <source>
        <dbReference type="EMBL" id="ASV31663.1"/>
    </source>
</evidence>
<protein>
    <submittedName>
        <fullName evidence="1">Uncharacterized protein</fullName>
    </submittedName>
</protein>
<dbReference type="AlphaFoldDB" id="A0A223V8C9"/>
<keyword evidence="2" id="KW-1185">Reference proteome</keyword>
<proteinExistence type="predicted"/>